<keyword evidence="1" id="KW-0812">Transmembrane</keyword>
<keyword evidence="1" id="KW-0472">Membrane</keyword>
<keyword evidence="3" id="KW-1185">Reference proteome</keyword>
<evidence type="ECO:0000313" key="3">
    <source>
        <dbReference type="Proteomes" id="UP000299102"/>
    </source>
</evidence>
<sequence>MSMMAPVPTPAGQFVKHRVLSAIFGSHVRRSRTDSLLELAFECNLLQYDMQNPMLQHENKLFFIIIPVFILVFMSCTHEKARLMVAFRLSRACERERGTSDREARSA</sequence>
<organism evidence="2 3">
    <name type="scientific">Eumeta variegata</name>
    <name type="common">Bagworm moth</name>
    <name type="synonym">Eumeta japonica</name>
    <dbReference type="NCBI Taxonomy" id="151549"/>
    <lineage>
        <taxon>Eukaryota</taxon>
        <taxon>Metazoa</taxon>
        <taxon>Ecdysozoa</taxon>
        <taxon>Arthropoda</taxon>
        <taxon>Hexapoda</taxon>
        <taxon>Insecta</taxon>
        <taxon>Pterygota</taxon>
        <taxon>Neoptera</taxon>
        <taxon>Endopterygota</taxon>
        <taxon>Lepidoptera</taxon>
        <taxon>Glossata</taxon>
        <taxon>Ditrysia</taxon>
        <taxon>Tineoidea</taxon>
        <taxon>Psychidae</taxon>
        <taxon>Oiketicinae</taxon>
        <taxon>Eumeta</taxon>
    </lineage>
</organism>
<accession>A0A4C1YC20</accession>
<keyword evidence="1" id="KW-1133">Transmembrane helix</keyword>
<evidence type="ECO:0000313" key="2">
    <source>
        <dbReference type="EMBL" id="GBP72524.1"/>
    </source>
</evidence>
<dbReference type="EMBL" id="BGZK01001148">
    <property type="protein sequence ID" value="GBP72524.1"/>
    <property type="molecule type" value="Genomic_DNA"/>
</dbReference>
<evidence type="ECO:0000256" key="1">
    <source>
        <dbReference type="SAM" id="Phobius"/>
    </source>
</evidence>
<name>A0A4C1YC20_EUMVA</name>
<protein>
    <submittedName>
        <fullName evidence="2">Uncharacterized protein</fullName>
    </submittedName>
</protein>
<proteinExistence type="predicted"/>
<feature type="transmembrane region" description="Helical" evidence="1">
    <location>
        <begin position="61"/>
        <end position="78"/>
    </location>
</feature>
<reference evidence="2 3" key="1">
    <citation type="journal article" date="2019" name="Commun. Biol.">
        <title>The bagworm genome reveals a unique fibroin gene that provides high tensile strength.</title>
        <authorList>
            <person name="Kono N."/>
            <person name="Nakamura H."/>
            <person name="Ohtoshi R."/>
            <person name="Tomita M."/>
            <person name="Numata K."/>
            <person name="Arakawa K."/>
        </authorList>
    </citation>
    <scope>NUCLEOTIDE SEQUENCE [LARGE SCALE GENOMIC DNA]</scope>
</reference>
<dbReference type="Proteomes" id="UP000299102">
    <property type="component" value="Unassembled WGS sequence"/>
</dbReference>
<gene>
    <name evidence="2" type="ORF">EVAR_47102_1</name>
</gene>
<comment type="caution">
    <text evidence="2">The sequence shown here is derived from an EMBL/GenBank/DDBJ whole genome shotgun (WGS) entry which is preliminary data.</text>
</comment>
<dbReference type="AlphaFoldDB" id="A0A4C1YC20"/>